<comment type="subcellular location">
    <subcellularLocation>
        <location evidence="1">Cell inner membrane</location>
        <topology evidence="1">Multi-pass membrane protein</topology>
    </subcellularLocation>
</comment>
<dbReference type="PANTHER" id="PTHR36305">
    <property type="entry name" value="PHOSPHATIDYLGLYCEROPHOSPHATASE A"/>
    <property type="match status" value="1"/>
</dbReference>
<keyword evidence="1" id="KW-0997">Cell inner membrane</keyword>
<protein>
    <recommendedName>
        <fullName evidence="1">Phosphatidylglycerophosphatase A</fullName>
        <ecNumber evidence="1">3.1.3.27</ecNumber>
    </recommendedName>
    <alternativeName>
        <fullName evidence="1">Phosphatidylglycerolphosphate phosphatase A</fullName>
    </alternativeName>
</protein>
<keyword evidence="1 2" id="KW-0472">Membrane</keyword>
<keyword evidence="2" id="KW-1133">Transmembrane helix</keyword>
<dbReference type="CDD" id="cd06971">
    <property type="entry name" value="PgpA"/>
    <property type="match status" value="1"/>
</dbReference>
<dbReference type="PIRSF" id="PIRSF006162">
    <property type="entry name" value="PgpA"/>
    <property type="match status" value="1"/>
</dbReference>
<comment type="function">
    <text evidence="1">Lipid phosphatase which dephosphorylates phosphatidylglycerophosphate (PGP) to phosphatidylglycerol (PG).</text>
</comment>
<gene>
    <name evidence="4" type="ORF">EV678_2417</name>
</gene>
<feature type="transmembrane region" description="Helical" evidence="2">
    <location>
        <begin position="55"/>
        <end position="72"/>
    </location>
</feature>
<evidence type="ECO:0000313" key="4">
    <source>
        <dbReference type="EMBL" id="RZT76540.1"/>
    </source>
</evidence>
<keyword evidence="1 2" id="KW-0812">Transmembrane</keyword>
<evidence type="ECO:0000256" key="1">
    <source>
        <dbReference type="PIRNR" id="PIRNR006162"/>
    </source>
</evidence>
<keyword evidence="1" id="KW-0479">Metal-binding</keyword>
<comment type="caution">
    <text evidence="4">The sequence shown here is derived from an EMBL/GenBank/DDBJ whole genome shotgun (WGS) entry which is preliminary data.</text>
</comment>
<feature type="domain" description="YutG/PgpA" evidence="3">
    <location>
        <begin position="20"/>
        <end position="164"/>
    </location>
</feature>
<dbReference type="EC" id="3.1.3.27" evidence="1"/>
<evidence type="ECO:0000256" key="2">
    <source>
        <dbReference type="SAM" id="Phobius"/>
    </source>
</evidence>
<sequence length="172" mass="19398">MTTSVRPDLRFLFSHPAHFVACGLGSGLSRFAPGTAGTLFSWAVYSLIRPNFDEIGFLVFLLVCFVGGVLACHRTGRDLGVVDHGSIVWDEIVPFWLVLFFCPVGQFWWQTALWQTAAFLLFRIYDIFKPYPANYFDEQVKNGFGVMMDDVFAGLYTILSLAVLHFVLGRLL</sequence>
<dbReference type="SUPFAM" id="SSF101307">
    <property type="entry name" value="YutG-like"/>
    <property type="match status" value="1"/>
</dbReference>
<dbReference type="InterPro" id="IPR007686">
    <property type="entry name" value="YutG/PgpA"/>
</dbReference>
<comment type="cofactor">
    <cofactor evidence="1">
        <name>Mg(2+)</name>
        <dbReference type="ChEBI" id="CHEBI:18420"/>
    </cofactor>
</comment>
<evidence type="ECO:0000259" key="3">
    <source>
        <dbReference type="Pfam" id="PF04608"/>
    </source>
</evidence>
<feature type="transmembrane region" description="Helical" evidence="2">
    <location>
        <begin position="92"/>
        <end position="109"/>
    </location>
</feature>
<proteinExistence type="predicted"/>
<comment type="catalytic activity">
    <reaction evidence="1">
        <text>a 1,2-diacyl-sn-glycero-3-phospho-(1'-sn-glycero-3'-phosphate) + H2O = a 1,2-diacyl-sn-glycero-3-phospho-(1'-sn-glycerol) + phosphate</text>
        <dbReference type="Rhea" id="RHEA:33751"/>
        <dbReference type="ChEBI" id="CHEBI:15377"/>
        <dbReference type="ChEBI" id="CHEBI:43474"/>
        <dbReference type="ChEBI" id="CHEBI:60110"/>
        <dbReference type="ChEBI" id="CHEBI:64716"/>
        <dbReference type="EC" id="3.1.3.27"/>
    </reaction>
</comment>
<keyword evidence="1" id="KW-1003">Cell membrane</keyword>
<keyword evidence="1" id="KW-0443">Lipid metabolism</keyword>
<keyword evidence="1" id="KW-1208">Phospholipid metabolism</keyword>
<keyword evidence="1" id="KW-0595">Phospholipid degradation</keyword>
<keyword evidence="1" id="KW-0460">Magnesium</keyword>
<dbReference type="InterPro" id="IPR036681">
    <property type="entry name" value="PgpA-like_sf"/>
</dbReference>
<comment type="pathway">
    <text evidence="1">Phospholipid metabolism; phosphatidylglycerol biosynthesis; phosphatidylglycerol from CDP-diacylglycerol: step 2/2.</text>
</comment>
<dbReference type="Proteomes" id="UP000292136">
    <property type="component" value="Unassembled WGS sequence"/>
</dbReference>
<dbReference type="InterPro" id="IPR026037">
    <property type="entry name" value="PgpA"/>
</dbReference>
<dbReference type="Pfam" id="PF04608">
    <property type="entry name" value="PgpA"/>
    <property type="match status" value="1"/>
</dbReference>
<dbReference type="EMBL" id="SHKM01000002">
    <property type="protein sequence ID" value="RZT76540.1"/>
    <property type="molecule type" value="Genomic_DNA"/>
</dbReference>
<feature type="transmembrane region" description="Helical" evidence="2">
    <location>
        <begin position="151"/>
        <end position="168"/>
    </location>
</feature>
<keyword evidence="1" id="KW-0442">Lipid degradation</keyword>
<reference evidence="4 5" key="1">
    <citation type="submission" date="2019-02" db="EMBL/GenBank/DDBJ databases">
        <title>Genomic Encyclopedia of Type Strains, Phase IV (KMG-IV): sequencing the most valuable type-strain genomes for metagenomic binning, comparative biology and taxonomic classification.</title>
        <authorList>
            <person name="Goeker M."/>
        </authorList>
    </citation>
    <scope>NUCLEOTIDE SEQUENCE [LARGE SCALE GENOMIC DNA]</scope>
    <source>
        <strain evidence="4 5">DSM 21223</strain>
    </source>
</reference>
<name>A0ABY0IMU4_9RHOO</name>
<accession>A0ABY0IMU4</accession>
<organism evidence="4 5">
    <name type="scientific">Azospira oryzae</name>
    <dbReference type="NCBI Taxonomy" id="146939"/>
    <lineage>
        <taxon>Bacteria</taxon>
        <taxon>Pseudomonadati</taxon>
        <taxon>Pseudomonadota</taxon>
        <taxon>Betaproteobacteria</taxon>
        <taxon>Rhodocyclales</taxon>
        <taxon>Rhodocyclaceae</taxon>
        <taxon>Azospira</taxon>
    </lineage>
</organism>
<keyword evidence="5" id="KW-1185">Reference proteome</keyword>
<evidence type="ECO:0000313" key="5">
    <source>
        <dbReference type="Proteomes" id="UP000292136"/>
    </source>
</evidence>
<keyword evidence="1" id="KW-0378">Hydrolase</keyword>
<dbReference type="PANTHER" id="PTHR36305:SF1">
    <property type="entry name" value="PHOSPHATIDYLGLYCEROPHOSPHATASE A"/>
    <property type="match status" value="1"/>
</dbReference>